<proteinExistence type="predicted"/>
<feature type="region of interest" description="Disordered" evidence="1">
    <location>
        <begin position="97"/>
        <end position="120"/>
    </location>
</feature>
<protein>
    <submittedName>
        <fullName evidence="2">Uncharacterized protein</fullName>
    </submittedName>
</protein>
<name>A0A106QBZ3_9BURK</name>
<comment type="caution">
    <text evidence="2">The sequence shown here is derived from an EMBL/GenBank/DDBJ whole genome shotgun (WGS) entry which is preliminary data.</text>
</comment>
<evidence type="ECO:0000256" key="1">
    <source>
        <dbReference type="SAM" id="MobiDB-lite"/>
    </source>
</evidence>
<sequence length="120" mass="13573">MSYVAEVWLSYEICRGSTMYRATAKTERGAKLKAKIAAMKLDVLLPKFYWDTDWRGRPCRYAHEFGILYGIRKPTEREETEGVTAFFSTSLPGTRGFTGEHASAHPLDQSAQSGLESFKI</sequence>
<accession>A0A106QBZ3</accession>
<evidence type="ECO:0000313" key="3">
    <source>
        <dbReference type="Proteomes" id="UP000060630"/>
    </source>
</evidence>
<organism evidence="2 3">
    <name type="scientific">Burkholderia ubonensis</name>
    <dbReference type="NCBI Taxonomy" id="101571"/>
    <lineage>
        <taxon>Bacteria</taxon>
        <taxon>Pseudomonadati</taxon>
        <taxon>Pseudomonadota</taxon>
        <taxon>Betaproteobacteria</taxon>
        <taxon>Burkholderiales</taxon>
        <taxon>Burkholderiaceae</taxon>
        <taxon>Burkholderia</taxon>
        <taxon>Burkholderia cepacia complex</taxon>
    </lineage>
</organism>
<feature type="compositionally biased region" description="Polar residues" evidence="1">
    <location>
        <begin position="109"/>
        <end position="120"/>
    </location>
</feature>
<dbReference type="AlphaFoldDB" id="A0A106QBZ3"/>
<gene>
    <name evidence="2" type="ORF">WL29_22785</name>
</gene>
<dbReference type="Proteomes" id="UP000060630">
    <property type="component" value="Unassembled WGS sequence"/>
</dbReference>
<dbReference type="EMBL" id="LPHD01000049">
    <property type="protein sequence ID" value="KWA84190.1"/>
    <property type="molecule type" value="Genomic_DNA"/>
</dbReference>
<evidence type="ECO:0000313" key="2">
    <source>
        <dbReference type="EMBL" id="KWA84190.1"/>
    </source>
</evidence>
<dbReference type="RefSeq" id="WP_060192588.1">
    <property type="nucleotide sequence ID" value="NZ_LPHD01000049.1"/>
</dbReference>
<reference evidence="2 3" key="1">
    <citation type="submission" date="2015-11" db="EMBL/GenBank/DDBJ databases">
        <title>Expanding the genomic diversity of Burkholderia species for the development of highly accurate diagnostics.</title>
        <authorList>
            <person name="Sahl J."/>
            <person name="Keim P."/>
            <person name="Wagner D."/>
        </authorList>
    </citation>
    <scope>NUCLEOTIDE SEQUENCE [LARGE SCALE GENOMIC DNA]</scope>
    <source>
        <strain evidence="2 3">MSMB2087WGS</strain>
    </source>
</reference>